<evidence type="ECO:0000313" key="5">
    <source>
        <dbReference type="EMBL" id="RLN59185.1"/>
    </source>
</evidence>
<dbReference type="EMBL" id="MBAD02000738">
    <property type="protein sequence ID" value="RLN63415.1"/>
    <property type="molecule type" value="Genomic_DNA"/>
</dbReference>
<dbReference type="Pfam" id="PF00248">
    <property type="entry name" value="Aldo_ket_red"/>
    <property type="match status" value="2"/>
</dbReference>
<evidence type="ECO:0000256" key="2">
    <source>
        <dbReference type="ARBA" id="ARBA00022857"/>
    </source>
</evidence>
<gene>
    <name evidence="6" type="ORF">BBJ29_003942</name>
    <name evidence="5" type="ORF">BBP00_00006635</name>
</gene>
<sequence length="372" mass="41645">MKYRFLGNSGLLVSKFGFGSFVTFDMQMDFEKSYAVFEHAYKSGINFFDSAETYADGQAEVFIGKIVETGVERGVWSREDLVITTKLFFGTKLGSGGGGPNDTGLSRKHVVEGMKGSLKRFGLDYVDVVFCHRQDPYTTMEEVVRAMNYVIDQGWAFYWGTSEWTGAEIIEACEVADRLGLIRPVCDQTRYNILDRSRVDYDFVNLYKVCCNTNFMSGYITWFMLYLPDNAILQKYKYGVTAFSALSSGVLTGKYSKGIPEGSRISIPLFKQILSNGLEEKTAKALQLAEVAKEIGCTLPQLAIAWCVANTNVSTVLLGASSIEQLEENLQALAFEDKINPEIRAKIDAIADFNPELTKVQQNVHQIRGKWL</sequence>
<dbReference type="OrthoDB" id="2310150at2759"/>
<evidence type="ECO:0000313" key="7">
    <source>
        <dbReference type="Proteomes" id="UP000277300"/>
    </source>
</evidence>
<dbReference type="InterPro" id="IPR036812">
    <property type="entry name" value="NAD(P)_OxRdtase_dom_sf"/>
</dbReference>
<dbReference type="PANTHER" id="PTHR43150:SF2">
    <property type="entry name" value="HYPERKINETIC, ISOFORM M"/>
    <property type="match status" value="1"/>
</dbReference>
<protein>
    <recommendedName>
        <fullName evidence="4">NADP-dependent oxidoreductase domain-containing protein</fullName>
    </recommendedName>
</protein>
<dbReference type="Proteomes" id="UP000277300">
    <property type="component" value="Unassembled WGS sequence"/>
</dbReference>
<dbReference type="InterPro" id="IPR023210">
    <property type="entry name" value="NADP_OxRdtase_dom"/>
</dbReference>
<feature type="domain" description="NADP-dependent oxidoreductase" evidence="4">
    <location>
        <begin position="233"/>
        <end position="350"/>
    </location>
</feature>
<reference evidence="7 8" key="1">
    <citation type="submission" date="2018-07" db="EMBL/GenBank/DDBJ databases">
        <title>Genome sequencing of oomycete isolates from Chile give support for New Zealand origin for Phytophthora kernoviae and make available the first Nothophytophthora sp. genome.</title>
        <authorList>
            <person name="Studholme D.J."/>
            <person name="Sanfuentes E."/>
            <person name="Panda P."/>
            <person name="Hill R."/>
            <person name="Sambles C."/>
            <person name="Grant M."/>
            <person name="Williams N.M."/>
            <person name="Mcdougal R.L."/>
        </authorList>
    </citation>
    <scope>NUCLEOTIDE SEQUENCE [LARGE SCALE GENOMIC DNA]</scope>
    <source>
        <strain evidence="5">Chile6</strain>
        <strain evidence="6">Chile7</strain>
    </source>
</reference>
<dbReference type="InterPro" id="IPR005399">
    <property type="entry name" value="K_chnl_volt-dep_bsu_KCNAB-rel"/>
</dbReference>
<comment type="similarity">
    <text evidence="1">Belongs to the shaker potassium channel beta subunit family.</text>
</comment>
<dbReference type="SUPFAM" id="SSF51430">
    <property type="entry name" value="NAD(P)-linked oxidoreductase"/>
    <property type="match status" value="1"/>
</dbReference>
<evidence type="ECO:0000256" key="3">
    <source>
        <dbReference type="ARBA" id="ARBA00023002"/>
    </source>
</evidence>
<keyword evidence="2" id="KW-0521">NADP</keyword>
<evidence type="ECO:0000256" key="1">
    <source>
        <dbReference type="ARBA" id="ARBA00006515"/>
    </source>
</evidence>
<dbReference type="AlphaFoldDB" id="A0A3F2RKF1"/>
<evidence type="ECO:0000313" key="6">
    <source>
        <dbReference type="EMBL" id="RLN63415.1"/>
    </source>
</evidence>
<name>A0A3F2RKF1_9STRA</name>
<dbReference type="EMBL" id="MBDO02000234">
    <property type="protein sequence ID" value="RLN59185.1"/>
    <property type="molecule type" value="Genomic_DNA"/>
</dbReference>
<organism evidence="5 7">
    <name type="scientific">Phytophthora kernoviae</name>
    <dbReference type="NCBI Taxonomy" id="325452"/>
    <lineage>
        <taxon>Eukaryota</taxon>
        <taxon>Sar</taxon>
        <taxon>Stramenopiles</taxon>
        <taxon>Oomycota</taxon>
        <taxon>Peronosporomycetes</taxon>
        <taxon>Peronosporales</taxon>
        <taxon>Peronosporaceae</taxon>
        <taxon>Phytophthora</taxon>
    </lineage>
</organism>
<feature type="domain" description="NADP-dependent oxidoreductase" evidence="4">
    <location>
        <begin position="17"/>
        <end position="200"/>
    </location>
</feature>
<keyword evidence="3" id="KW-0560">Oxidoreductase</keyword>
<dbReference type="Proteomes" id="UP000284657">
    <property type="component" value="Unassembled WGS sequence"/>
</dbReference>
<evidence type="ECO:0000313" key="8">
    <source>
        <dbReference type="Proteomes" id="UP000284657"/>
    </source>
</evidence>
<evidence type="ECO:0000259" key="4">
    <source>
        <dbReference type="Pfam" id="PF00248"/>
    </source>
</evidence>
<proteinExistence type="inferred from homology"/>
<dbReference type="GO" id="GO:0016491">
    <property type="term" value="F:oxidoreductase activity"/>
    <property type="evidence" value="ECO:0007669"/>
    <property type="project" value="UniProtKB-KW"/>
</dbReference>
<comment type="caution">
    <text evidence="5">The sequence shown here is derived from an EMBL/GenBank/DDBJ whole genome shotgun (WGS) entry which is preliminary data.</text>
</comment>
<dbReference type="PANTHER" id="PTHR43150">
    <property type="entry name" value="HYPERKINETIC, ISOFORM M"/>
    <property type="match status" value="1"/>
</dbReference>
<accession>A0A3F2RKF1</accession>
<dbReference type="Gene3D" id="3.20.20.100">
    <property type="entry name" value="NADP-dependent oxidoreductase domain"/>
    <property type="match status" value="1"/>
</dbReference>